<reference evidence="2 3" key="1">
    <citation type="journal article" date="2009" name="Genome Res.">
        <title>Complete genome of the cellulolytic thermophile Acidothermus cellulolyticus 11B provides insights into its ecophysiological and evolutionary adaptations.</title>
        <authorList>
            <person name="Barabote R.D."/>
            <person name="Xie G."/>
            <person name="Leu D.H."/>
            <person name="Normand P."/>
            <person name="Necsulea A."/>
            <person name="Daubin V."/>
            <person name="Medigue C."/>
            <person name="Adney W.S."/>
            <person name="Xu X.C."/>
            <person name="Lapidus A."/>
            <person name="Parales R.E."/>
            <person name="Detter C."/>
            <person name="Pujic P."/>
            <person name="Bruce D."/>
            <person name="Lavire C."/>
            <person name="Challacombe J.F."/>
            <person name="Brettin T.S."/>
            <person name="Berry A.M."/>
        </authorList>
    </citation>
    <scope>NUCLEOTIDE SEQUENCE [LARGE SCALE GENOMIC DNA]</scope>
    <source>
        <strain evidence="3">ATCC 43068 / DSM 8971 / 11B</strain>
    </source>
</reference>
<dbReference type="Pfam" id="PF13580">
    <property type="entry name" value="SIS_2"/>
    <property type="match status" value="1"/>
</dbReference>
<accession>A0LSD9</accession>
<dbReference type="RefSeq" id="WP_011719412.1">
    <property type="nucleotide sequence ID" value="NC_008578.1"/>
</dbReference>
<dbReference type="PANTHER" id="PTHR30390:SF7">
    <property type="entry name" value="PHOSPHOHEPTOSE ISOMERASE"/>
    <property type="match status" value="1"/>
</dbReference>
<feature type="domain" description="SIS" evidence="1">
    <location>
        <begin position="33"/>
        <end position="225"/>
    </location>
</feature>
<dbReference type="InterPro" id="IPR046348">
    <property type="entry name" value="SIS_dom_sf"/>
</dbReference>
<dbReference type="PROSITE" id="PS51464">
    <property type="entry name" value="SIS"/>
    <property type="match status" value="1"/>
</dbReference>
<dbReference type="InterPro" id="IPR050099">
    <property type="entry name" value="SIS_GmhA/DiaA_subfam"/>
</dbReference>
<dbReference type="NCBIfam" id="NF002805">
    <property type="entry name" value="PRK02947.1"/>
    <property type="match status" value="1"/>
</dbReference>
<dbReference type="InParanoid" id="A0LSD9"/>
<evidence type="ECO:0000313" key="2">
    <source>
        <dbReference type="EMBL" id="ABK52349.1"/>
    </source>
</evidence>
<dbReference type="KEGG" id="ace:Acel_0576"/>
<dbReference type="EMBL" id="CP000481">
    <property type="protein sequence ID" value="ABK52349.1"/>
    <property type="molecule type" value="Genomic_DNA"/>
</dbReference>
<dbReference type="Proteomes" id="UP000008221">
    <property type="component" value="Chromosome"/>
</dbReference>
<keyword evidence="2" id="KW-0413">Isomerase</keyword>
<sequence>MPVAGQWIAKAKQLLERFAATQNSALDQAAKICAESIANDGLVYLFGTGHSRMAVEEMFPRYASYPGFHPLVELSTTFHTQVIGSNGQRQAMFIERVEGLGEIILRNFFFHSKDAFIVVSASGVTANSIEIAMGARKRGLPVIALTSVAQSMASAPLHSSGTRLLDHADIVIDLCTPPGDALVPIDGLPWPIGPASTVTGIAAINEIKVRTAELLAARGAMPPVLVGVPLVDPEESARLFDAAYDEHARRLAGRLHPSRHPPGEPYALQNAADMRVATRDDS</sequence>
<protein>
    <submittedName>
        <fullName evidence="2">Uncharacterized protein containing SIS (Sugar ISomerase) phosphosugar binding domain-like protein</fullName>
    </submittedName>
</protein>
<dbReference type="SUPFAM" id="SSF53697">
    <property type="entry name" value="SIS domain"/>
    <property type="match status" value="1"/>
</dbReference>
<dbReference type="Gene3D" id="3.40.50.10490">
    <property type="entry name" value="Glucose-6-phosphate isomerase like protein, domain 1"/>
    <property type="match status" value="1"/>
</dbReference>
<dbReference type="GO" id="GO:0097367">
    <property type="term" value="F:carbohydrate derivative binding"/>
    <property type="evidence" value="ECO:0007669"/>
    <property type="project" value="InterPro"/>
</dbReference>
<name>A0LSD9_ACIC1</name>
<evidence type="ECO:0000313" key="3">
    <source>
        <dbReference type="Proteomes" id="UP000008221"/>
    </source>
</evidence>
<dbReference type="eggNOG" id="COG4821">
    <property type="taxonomic scope" value="Bacteria"/>
</dbReference>
<dbReference type="GO" id="GO:0016853">
    <property type="term" value="F:isomerase activity"/>
    <property type="evidence" value="ECO:0007669"/>
    <property type="project" value="UniProtKB-KW"/>
</dbReference>
<dbReference type="STRING" id="351607.Acel_0576"/>
<gene>
    <name evidence="2" type="ordered locus">Acel_0576</name>
</gene>
<dbReference type="AlphaFoldDB" id="A0LSD9"/>
<evidence type="ECO:0000259" key="1">
    <source>
        <dbReference type="PROSITE" id="PS51464"/>
    </source>
</evidence>
<dbReference type="PANTHER" id="PTHR30390">
    <property type="entry name" value="SEDOHEPTULOSE 7-PHOSPHATE ISOMERASE / DNAA INITIATOR-ASSOCIATING FACTOR FOR REPLICATION INITIATION"/>
    <property type="match status" value="1"/>
</dbReference>
<proteinExistence type="predicted"/>
<dbReference type="InterPro" id="IPR035472">
    <property type="entry name" value="RpiR-like_SIS"/>
</dbReference>
<dbReference type="CDD" id="cd05013">
    <property type="entry name" value="SIS_RpiR"/>
    <property type="match status" value="1"/>
</dbReference>
<dbReference type="InterPro" id="IPR001347">
    <property type="entry name" value="SIS_dom"/>
</dbReference>
<dbReference type="GO" id="GO:1901135">
    <property type="term" value="P:carbohydrate derivative metabolic process"/>
    <property type="evidence" value="ECO:0007669"/>
    <property type="project" value="InterPro"/>
</dbReference>
<dbReference type="HOGENOM" id="CLU_089975_0_0_11"/>
<keyword evidence="3" id="KW-1185">Reference proteome</keyword>
<organism evidence="2 3">
    <name type="scientific">Acidothermus cellulolyticus (strain ATCC 43068 / DSM 8971 / 11B)</name>
    <dbReference type="NCBI Taxonomy" id="351607"/>
    <lineage>
        <taxon>Bacteria</taxon>
        <taxon>Bacillati</taxon>
        <taxon>Actinomycetota</taxon>
        <taxon>Actinomycetes</taxon>
        <taxon>Acidothermales</taxon>
        <taxon>Acidothermaceae</taxon>
        <taxon>Acidothermus</taxon>
    </lineage>
</organism>